<keyword evidence="4" id="KW-0418">Kinase</keyword>
<dbReference type="SUPFAM" id="SSF56112">
    <property type="entry name" value="Protein kinase-like (PK-like)"/>
    <property type="match status" value="1"/>
</dbReference>
<proteinExistence type="predicted"/>
<name>A0A9W6DIR5_9EURO</name>
<keyword evidence="5 6" id="KW-0067">ATP-binding</keyword>
<comment type="caution">
    <text evidence="9">The sequence shown here is derived from an EMBL/GenBank/DDBJ whole genome shotgun (WGS) entry which is preliminary data.</text>
</comment>
<dbReference type="Proteomes" id="UP001143548">
    <property type="component" value="Unassembled WGS sequence"/>
</dbReference>
<feature type="region of interest" description="Disordered" evidence="7">
    <location>
        <begin position="324"/>
        <end position="352"/>
    </location>
</feature>
<keyword evidence="3 6" id="KW-0547">Nucleotide-binding</keyword>
<dbReference type="PROSITE" id="PS00107">
    <property type="entry name" value="PROTEIN_KINASE_ATP"/>
    <property type="match status" value="1"/>
</dbReference>
<evidence type="ECO:0000256" key="4">
    <source>
        <dbReference type="ARBA" id="ARBA00022777"/>
    </source>
</evidence>
<dbReference type="InterPro" id="IPR051175">
    <property type="entry name" value="CLK_kinases"/>
</dbReference>
<evidence type="ECO:0000256" key="3">
    <source>
        <dbReference type="ARBA" id="ARBA00022741"/>
    </source>
</evidence>
<dbReference type="EMBL" id="BROQ01000002">
    <property type="protein sequence ID" value="GKZ16806.1"/>
    <property type="molecule type" value="Genomic_DNA"/>
</dbReference>
<evidence type="ECO:0000256" key="5">
    <source>
        <dbReference type="ARBA" id="ARBA00022840"/>
    </source>
</evidence>
<feature type="domain" description="Protein kinase" evidence="8">
    <location>
        <begin position="38"/>
        <end position="404"/>
    </location>
</feature>
<evidence type="ECO:0000256" key="1">
    <source>
        <dbReference type="ARBA" id="ARBA00022527"/>
    </source>
</evidence>
<feature type="compositionally biased region" description="Polar residues" evidence="7">
    <location>
        <begin position="339"/>
        <end position="348"/>
    </location>
</feature>
<sequence length="419" mass="48174">MKASSVMYEPIEDVERMEYYRPGGYHPVTIGDRFHDRYRVVHKLGHGTYSTIWLARDEISNKYVAVKLCTADSNPLENNVLSRLSQPQHSSHMYRDLIPIISDIFNIKGPNGNHTCLVTRPARMSLSDAKNVSWISLFQLEVARAIVAQLTIAVQYIHSQGIVHGDLHCGNILLRLSRDFDELSTETLYEKYGEPVLKPVNRLDSQKILPQEVSQHVVVPLWLGEASEDVTLPEAKICLSDFGEAFCPAHEQKFGSHTPLLVRPPEARFEPTQPLDFSSDIWTLACTIWNIMGQRTLFEGLLTNDDDMTRQQVELLGSLPSEWQTKWTENRDKDGRPTDQPTTSSNQSWEDRFEKHIQQPRIQERMPPLQLRERDALISMLRSMLRFTPADRPSAQQVLESEWMVKWALPDYEKIHNTS</sequence>
<protein>
    <recommendedName>
        <fullName evidence="8">Protein kinase domain-containing protein</fullName>
    </recommendedName>
</protein>
<gene>
    <name evidence="9" type="ORF">AbraCBS73388_004189</name>
</gene>
<accession>A0A9W6DIR5</accession>
<dbReference type="PANTHER" id="PTHR45646">
    <property type="entry name" value="SERINE/THREONINE-PROTEIN KINASE DOA-RELATED"/>
    <property type="match status" value="1"/>
</dbReference>
<dbReference type="InterPro" id="IPR017441">
    <property type="entry name" value="Protein_kinase_ATP_BS"/>
</dbReference>
<dbReference type="PROSITE" id="PS50011">
    <property type="entry name" value="PROTEIN_KINASE_DOM"/>
    <property type="match status" value="1"/>
</dbReference>
<dbReference type="GO" id="GO:0005634">
    <property type="term" value="C:nucleus"/>
    <property type="evidence" value="ECO:0007669"/>
    <property type="project" value="TreeGrafter"/>
</dbReference>
<dbReference type="GO" id="GO:0004674">
    <property type="term" value="F:protein serine/threonine kinase activity"/>
    <property type="evidence" value="ECO:0007669"/>
    <property type="project" value="UniProtKB-KW"/>
</dbReference>
<keyword evidence="1" id="KW-0723">Serine/threonine-protein kinase</keyword>
<dbReference type="SMART" id="SM00220">
    <property type="entry name" value="S_TKc"/>
    <property type="match status" value="1"/>
</dbReference>
<dbReference type="InterPro" id="IPR011009">
    <property type="entry name" value="Kinase-like_dom_sf"/>
</dbReference>
<evidence type="ECO:0000259" key="8">
    <source>
        <dbReference type="PROSITE" id="PS50011"/>
    </source>
</evidence>
<dbReference type="Gene3D" id="1.10.510.10">
    <property type="entry name" value="Transferase(Phosphotransferase) domain 1"/>
    <property type="match status" value="1"/>
</dbReference>
<keyword evidence="2" id="KW-0808">Transferase</keyword>
<dbReference type="Pfam" id="PF00069">
    <property type="entry name" value="Pkinase"/>
    <property type="match status" value="2"/>
</dbReference>
<dbReference type="PANTHER" id="PTHR45646:SF11">
    <property type="entry name" value="SERINE_THREONINE-PROTEIN KINASE DOA"/>
    <property type="match status" value="1"/>
</dbReference>
<organism evidence="9 10">
    <name type="scientific">Aspergillus brasiliensis</name>
    <dbReference type="NCBI Taxonomy" id="319629"/>
    <lineage>
        <taxon>Eukaryota</taxon>
        <taxon>Fungi</taxon>
        <taxon>Dikarya</taxon>
        <taxon>Ascomycota</taxon>
        <taxon>Pezizomycotina</taxon>
        <taxon>Eurotiomycetes</taxon>
        <taxon>Eurotiomycetidae</taxon>
        <taxon>Eurotiales</taxon>
        <taxon>Aspergillaceae</taxon>
        <taxon>Aspergillus</taxon>
        <taxon>Aspergillus subgen. Circumdati</taxon>
    </lineage>
</organism>
<dbReference type="GO" id="GO:0005524">
    <property type="term" value="F:ATP binding"/>
    <property type="evidence" value="ECO:0007669"/>
    <property type="project" value="UniProtKB-UniRule"/>
</dbReference>
<feature type="compositionally biased region" description="Basic and acidic residues" evidence="7">
    <location>
        <begin position="328"/>
        <end position="337"/>
    </location>
</feature>
<evidence type="ECO:0000313" key="9">
    <source>
        <dbReference type="EMBL" id="GKZ16806.1"/>
    </source>
</evidence>
<evidence type="ECO:0000313" key="10">
    <source>
        <dbReference type="Proteomes" id="UP001143548"/>
    </source>
</evidence>
<dbReference type="InterPro" id="IPR000719">
    <property type="entry name" value="Prot_kinase_dom"/>
</dbReference>
<feature type="binding site" evidence="6">
    <location>
        <position position="67"/>
    </location>
    <ligand>
        <name>ATP</name>
        <dbReference type="ChEBI" id="CHEBI:30616"/>
    </ligand>
</feature>
<reference evidence="9" key="1">
    <citation type="submission" date="2022-07" db="EMBL/GenBank/DDBJ databases">
        <title>Taxonomy of Aspergillus series Nigri: significant species reduction supported by multi-species coalescent approaches.</title>
        <authorList>
            <person name="Bian C."/>
            <person name="Kusuya Y."/>
            <person name="Sklenar F."/>
            <person name="D'hooge E."/>
            <person name="Yaguchi T."/>
            <person name="Takahashi H."/>
            <person name="Hubka V."/>
        </authorList>
    </citation>
    <scope>NUCLEOTIDE SEQUENCE</scope>
    <source>
        <strain evidence="9">CBS 733.88</strain>
    </source>
</reference>
<dbReference type="GO" id="GO:0043484">
    <property type="term" value="P:regulation of RNA splicing"/>
    <property type="evidence" value="ECO:0007669"/>
    <property type="project" value="TreeGrafter"/>
</dbReference>
<evidence type="ECO:0000256" key="7">
    <source>
        <dbReference type="SAM" id="MobiDB-lite"/>
    </source>
</evidence>
<dbReference type="Gene3D" id="3.30.200.20">
    <property type="entry name" value="Phosphorylase Kinase, domain 1"/>
    <property type="match status" value="1"/>
</dbReference>
<dbReference type="AlphaFoldDB" id="A0A9W6DIR5"/>
<evidence type="ECO:0000256" key="6">
    <source>
        <dbReference type="PROSITE-ProRule" id="PRU10141"/>
    </source>
</evidence>
<evidence type="ECO:0000256" key="2">
    <source>
        <dbReference type="ARBA" id="ARBA00022679"/>
    </source>
</evidence>